<sequence length="71" mass="7464">MLESVRLPRVASPSLADGRSGPLSDRRTLGSDPHPLTGSVPGPGEVGSGPAEGGWRSHSRIRAVWFCSRIS</sequence>
<proteinExistence type="predicted"/>
<name>A0ABV5FX18_9MICC</name>
<comment type="caution">
    <text evidence="2">The sequence shown here is derived from an EMBL/GenBank/DDBJ whole genome shotgun (WGS) entry which is preliminary data.</text>
</comment>
<keyword evidence="3" id="KW-1185">Reference proteome</keyword>
<evidence type="ECO:0000256" key="1">
    <source>
        <dbReference type="SAM" id="MobiDB-lite"/>
    </source>
</evidence>
<evidence type="ECO:0000313" key="3">
    <source>
        <dbReference type="Proteomes" id="UP001589575"/>
    </source>
</evidence>
<accession>A0ABV5FX18</accession>
<protein>
    <submittedName>
        <fullName evidence="2">Uncharacterized protein</fullName>
    </submittedName>
</protein>
<evidence type="ECO:0000313" key="2">
    <source>
        <dbReference type="EMBL" id="MFB9070813.1"/>
    </source>
</evidence>
<dbReference type="EMBL" id="JBHMFI010000001">
    <property type="protein sequence ID" value="MFB9070813.1"/>
    <property type="molecule type" value="Genomic_DNA"/>
</dbReference>
<organism evidence="2 3">
    <name type="scientific">Citricoccus parietis</name>
    <dbReference type="NCBI Taxonomy" id="592307"/>
    <lineage>
        <taxon>Bacteria</taxon>
        <taxon>Bacillati</taxon>
        <taxon>Actinomycetota</taxon>
        <taxon>Actinomycetes</taxon>
        <taxon>Micrococcales</taxon>
        <taxon>Micrococcaceae</taxon>
        <taxon>Citricoccus</taxon>
    </lineage>
</organism>
<gene>
    <name evidence="2" type="ORF">ACFFX0_06230</name>
</gene>
<reference evidence="2 3" key="1">
    <citation type="submission" date="2024-09" db="EMBL/GenBank/DDBJ databases">
        <authorList>
            <person name="Sun Q."/>
            <person name="Mori K."/>
        </authorList>
    </citation>
    <scope>NUCLEOTIDE SEQUENCE [LARGE SCALE GENOMIC DNA]</scope>
    <source>
        <strain evidence="2 3">CCM 7609</strain>
    </source>
</reference>
<feature type="region of interest" description="Disordered" evidence="1">
    <location>
        <begin position="1"/>
        <end position="56"/>
    </location>
</feature>
<dbReference type="Proteomes" id="UP001589575">
    <property type="component" value="Unassembled WGS sequence"/>
</dbReference>